<dbReference type="HOGENOM" id="CLU_001042_0_1_1"/>
<organism evidence="14 15">
    <name type="scientific">Pleurotus ostreatus (strain PC15)</name>
    <name type="common">Oyster mushroom</name>
    <dbReference type="NCBI Taxonomy" id="1137138"/>
    <lineage>
        <taxon>Eukaryota</taxon>
        <taxon>Fungi</taxon>
        <taxon>Dikarya</taxon>
        <taxon>Basidiomycota</taxon>
        <taxon>Agaricomycotina</taxon>
        <taxon>Agaricomycetes</taxon>
        <taxon>Agaricomycetidae</taxon>
        <taxon>Agaricales</taxon>
        <taxon>Pleurotineae</taxon>
        <taxon>Pleurotaceae</taxon>
        <taxon>Pleurotus</taxon>
    </lineage>
</organism>
<dbReference type="GO" id="GO:0005524">
    <property type="term" value="F:ATP binding"/>
    <property type="evidence" value="ECO:0007669"/>
    <property type="project" value="InterPro"/>
</dbReference>
<keyword evidence="6" id="KW-0498">Mitosis</keyword>
<dbReference type="GO" id="GO:0003677">
    <property type="term" value="F:DNA binding"/>
    <property type="evidence" value="ECO:0007669"/>
    <property type="project" value="TreeGrafter"/>
</dbReference>
<evidence type="ECO:0000256" key="1">
    <source>
        <dbReference type="ARBA" id="ARBA00004123"/>
    </source>
</evidence>
<dbReference type="InterPro" id="IPR036277">
    <property type="entry name" value="SMC_hinge_sf"/>
</dbReference>
<evidence type="ECO:0000313" key="14">
    <source>
        <dbReference type="EMBL" id="KDQ31710.1"/>
    </source>
</evidence>
<dbReference type="CDD" id="cd03275">
    <property type="entry name" value="ABC_SMC1_euk"/>
    <property type="match status" value="2"/>
</dbReference>
<evidence type="ECO:0000259" key="13">
    <source>
        <dbReference type="SMART" id="SM00968"/>
    </source>
</evidence>
<name>A0A067NXH5_PLEO1</name>
<feature type="coiled-coil region" evidence="11">
    <location>
        <begin position="733"/>
        <end position="788"/>
    </location>
</feature>
<proteinExistence type="inferred from homology"/>
<dbReference type="PIRSF" id="PIRSF005719">
    <property type="entry name" value="SMC"/>
    <property type="match status" value="1"/>
</dbReference>
<dbReference type="SUPFAM" id="SSF52540">
    <property type="entry name" value="P-loop containing nucleoside triphosphate hydrolases"/>
    <property type="match status" value="1"/>
</dbReference>
<dbReference type="GO" id="GO:0051301">
    <property type="term" value="P:cell division"/>
    <property type="evidence" value="ECO:0007669"/>
    <property type="project" value="UniProtKB-KW"/>
</dbReference>
<dbReference type="VEuPathDB" id="FungiDB:PLEOSDRAFT_48835"/>
<dbReference type="STRING" id="1137138.A0A067NXH5"/>
<sequence length="1230" mass="139342">MPLIQIELCDFKSYRGHQTIGPFKNFTSVIGPNGAGKSNLMDAISFVLGVKSAQLRSSQLKDLVYRGRRLGRNGAEGSEAQEEDEEGEGEGTAKKAWVMAVYTDAEEKEWKFQRTISTTGASEYKLNNKVVTYTAYNAALVSHNILVKAKNFLVFQGDVEAVASQSPRELSRLIEQISGSLELAAEYEKAKEAQDRATENATFNFTKRRGIAGEIKQYKEQKGEAERFEALCQQKDELILRRILYKLYHIEEAIDDNTREINSQNRTLAGLREQQRVHDEALEAARAEQAKARTSVMQKEKKIKKAEKALEAKRPELVAIDAQISHSTRKLNNAQKNREELEKSRDALQSKVDALQKELVSVKKAAKAAQEAQRQASEHNMALSEESLEEYRQLKAQANLLAIDERQSLESLTREEKTTARSLNQLQQKYEGFSERREKVAEDGKAQSARKAELDERLSALQNDLSKTKQELDNQQSERTKIAQLEAEANEKLQTVYGQLLQAGVDRNESERETKLKETLTNLQRIFPGVRGRVIDLCKPTQRKYETAVSVVLGRNIDAVVVDEERTAIDCIEYMRNQRAGQATFIPLDTIQVKPINDKFRSFAKGARLAVDVIQYEPAVERAMHHACGNALVCDTMEVARYVCYEKGQEVKAVTIEGTIIHKSGLITGGRSTHNSSKKWDEKDVQGLTRVRDGLMAQLRELSKQKPRTKTDENLLAELSRLESAITIARDDLSATRLRINGLKDELKHLDRELKTLSPQLKAAQSTHDRVTAQIEQLQAIVNAAEDEVFASFCDKIQVANIREYEERQLKLAQEESEARLRFDTQIARLTHQSEFETEHLTGVIERLSRLDDITSTEQISISKLEDQKQALQEQIDEAESALVNMRQDLAASTEILDEKTKEVENVKRTTSKAGRALDAALKEITMRNDEIEKLALERSSIYRKCRLEEVKLPLLQGHLRNVPMEENLRDEMAMDVDEEGDGTQPVRQSHDYGIEVDFGELEDDEREFDAQIAKLSTDIERMAPNLKAMERLDDVEQKLTETEREAEKARKESKSARDQFTDVKKRRCELFNKAYNHISERIDQVYKDLTKGKAAPMGGVAYLSLEDSEEPYAGGIKYHAMPPMKRFRDMEQLSGGEKTVAALALLFAIHSYQPAPFFVLDEVDAALDNTNVAKIANYIRTHASDTFQFIVISLKGSLYERGNSLVGIYRDQDVNSSRTLTLDLTQYDD</sequence>
<dbReference type="EMBL" id="KL198005">
    <property type="protein sequence ID" value="KDQ31710.1"/>
    <property type="molecule type" value="Genomic_DNA"/>
</dbReference>
<dbReference type="Gene3D" id="3.30.70.1620">
    <property type="match status" value="1"/>
</dbReference>
<evidence type="ECO:0000256" key="2">
    <source>
        <dbReference type="ARBA" id="ARBA00004286"/>
    </source>
</evidence>
<evidence type="ECO:0000313" key="15">
    <source>
        <dbReference type="Proteomes" id="UP000027073"/>
    </source>
</evidence>
<keyword evidence="8 10" id="KW-0539">Nucleus</keyword>
<feature type="compositionally biased region" description="Basic and acidic residues" evidence="12">
    <location>
        <begin position="432"/>
        <end position="453"/>
    </location>
</feature>
<dbReference type="AlphaFoldDB" id="A0A067NXH5"/>
<dbReference type="InterPro" id="IPR003395">
    <property type="entry name" value="RecF/RecN/SMC_N"/>
</dbReference>
<dbReference type="InterPro" id="IPR027417">
    <property type="entry name" value="P-loop_NTPase"/>
</dbReference>
<accession>A0A067NXH5</accession>
<keyword evidence="7 11" id="KW-0175">Coiled coil</keyword>
<dbReference type="GO" id="GO:0005634">
    <property type="term" value="C:nucleus"/>
    <property type="evidence" value="ECO:0007669"/>
    <property type="project" value="UniProtKB-SubCell"/>
</dbReference>
<dbReference type="SUPFAM" id="SSF75553">
    <property type="entry name" value="Smc hinge domain"/>
    <property type="match status" value="1"/>
</dbReference>
<dbReference type="InterPro" id="IPR028468">
    <property type="entry name" value="Smc1_ABC"/>
</dbReference>
<evidence type="ECO:0000256" key="6">
    <source>
        <dbReference type="ARBA" id="ARBA00022776"/>
    </source>
</evidence>
<feature type="coiled-coil region" evidence="11">
    <location>
        <begin position="862"/>
        <end position="910"/>
    </location>
</feature>
<dbReference type="InterPro" id="IPR010935">
    <property type="entry name" value="SMC_hinge"/>
</dbReference>
<evidence type="ECO:0000256" key="10">
    <source>
        <dbReference type="PIRNR" id="PIRNR005719"/>
    </source>
</evidence>
<evidence type="ECO:0000256" key="3">
    <source>
        <dbReference type="ARBA" id="ARBA00005597"/>
    </source>
</evidence>
<evidence type="ECO:0000256" key="7">
    <source>
        <dbReference type="ARBA" id="ARBA00023054"/>
    </source>
</evidence>
<dbReference type="GO" id="GO:0007062">
    <property type="term" value="P:sister chromatid cohesion"/>
    <property type="evidence" value="ECO:0007669"/>
    <property type="project" value="InterPro"/>
</dbReference>
<evidence type="ECO:0000256" key="12">
    <source>
        <dbReference type="SAM" id="MobiDB-lite"/>
    </source>
</evidence>
<dbReference type="OrthoDB" id="5575062at2759"/>
<dbReference type="PANTHER" id="PTHR18937">
    <property type="entry name" value="STRUCTURAL MAINTENANCE OF CHROMOSOMES SMC FAMILY MEMBER"/>
    <property type="match status" value="1"/>
</dbReference>
<evidence type="ECO:0000256" key="4">
    <source>
        <dbReference type="ARBA" id="ARBA00022454"/>
    </source>
</evidence>
<dbReference type="InterPro" id="IPR024704">
    <property type="entry name" value="SMC"/>
</dbReference>
<dbReference type="PANTHER" id="PTHR18937:SF12">
    <property type="entry name" value="STRUCTURAL MAINTENANCE OF CHROMOSOMES PROTEIN"/>
    <property type="match status" value="1"/>
</dbReference>
<feature type="region of interest" description="Disordered" evidence="12">
    <location>
        <begin position="1041"/>
        <end position="1060"/>
    </location>
</feature>
<dbReference type="FunCoup" id="A0A067NXH5">
    <property type="interactions" value="556"/>
</dbReference>
<dbReference type="GO" id="GO:0016887">
    <property type="term" value="F:ATP hydrolysis activity"/>
    <property type="evidence" value="ECO:0007669"/>
    <property type="project" value="InterPro"/>
</dbReference>
<evidence type="ECO:0000256" key="5">
    <source>
        <dbReference type="ARBA" id="ARBA00022618"/>
    </source>
</evidence>
<keyword evidence="4" id="KW-0158">Chromosome</keyword>
<dbReference type="GO" id="GO:0008278">
    <property type="term" value="C:cohesin complex"/>
    <property type="evidence" value="ECO:0007669"/>
    <property type="project" value="InterPro"/>
</dbReference>
<feature type="region of interest" description="Disordered" evidence="12">
    <location>
        <begin position="411"/>
        <end position="453"/>
    </location>
</feature>
<dbReference type="Gene3D" id="3.40.50.300">
    <property type="entry name" value="P-loop containing nucleotide triphosphate hydrolases"/>
    <property type="match status" value="2"/>
</dbReference>
<dbReference type="Pfam" id="PF02463">
    <property type="entry name" value="SMC_N"/>
    <property type="match status" value="1"/>
</dbReference>
<dbReference type="InParanoid" id="A0A067NXH5"/>
<protein>
    <recommendedName>
        <fullName evidence="10">Structural maintenance of chromosomes protein</fullName>
    </recommendedName>
</protein>
<comment type="subcellular location">
    <subcellularLocation>
        <location evidence="2">Chromosome</location>
    </subcellularLocation>
    <subcellularLocation>
        <location evidence="1 10">Nucleus</location>
    </subcellularLocation>
</comment>
<dbReference type="SMART" id="SM00968">
    <property type="entry name" value="SMC_hinge"/>
    <property type="match status" value="1"/>
</dbReference>
<keyword evidence="5" id="KW-0132">Cell division</keyword>
<feature type="domain" description="SMC hinge" evidence="13">
    <location>
        <begin position="528"/>
        <end position="644"/>
    </location>
</feature>
<evidence type="ECO:0000256" key="9">
    <source>
        <dbReference type="ARBA" id="ARBA00023306"/>
    </source>
</evidence>
<evidence type="ECO:0000256" key="11">
    <source>
        <dbReference type="SAM" id="Coils"/>
    </source>
</evidence>
<reference evidence="15" key="1">
    <citation type="journal article" date="2014" name="Proc. Natl. Acad. Sci. U.S.A.">
        <title>Extensive sampling of basidiomycete genomes demonstrates inadequacy of the white-rot/brown-rot paradigm for wood decay fungi.</title>
        <authorList>
            <person name="Riley R."/>
            <person name="Salamov A.A."/>
            <person name="Brown D.W."/>
            <person name="Nagy L.G."/>
            <person name="Floudas D."/>
            <person name="Held B.W."/>
            <person name="Levasseur A."/>
            <person name="Lombard V."/>
            <person name="Morin E."/>
            <person name="Otillar R."/>
            <person name="Lindquist E.A."/>
            <person name="Sun H."/>
            <person name="LaButti K.M."/>
            <person name="Schmutz J."/>
            <person name="Jabbour D."/>
            <person name="Luo H."/>
            <person name="Baker S.E."/>
            <person name="Pisabarro A.G."/>
            <person name="Walton J.D."/>
            <person name="Blanchette R.A."/>
            <person name="Henrissat B."/>
            <person name="Martin F."/>
            <person name="Cullen D."/>
            <person name="Hibbett D.S."/>
            <person name="Grigoriev I.V."/>
        </authorList>
    </citation>
    <scope>NUCLEOTIDE SEQUENCE [LARGE SCALE GENOMIC DNA]</scope>
    <source>
        <strain evidence="15">PC15</strain>
    </source>
</reference>
<gene>
    <name evidence="14" type="ORF">PLEOSDRAFT_48835</name>
</gene>
<comment type="similarity">
    <text evidence="3">Belongs to the SMC family. SMC1 subfamily.</text>
</comment>
<evidence type="ECO:0000256" key="8">
    <source>
        <dbReference type="ARBA" id="ARBA00023242"/>
    </source>
</evidence>
<keyword evidence="9" id="KW-0131">Cell cycle</keyword>
<dbReference type="Gene3D" id="1.20.1060.20">
    <property type="match status" value="1"/>
</dbReference>
<dbReference type="Pfam" id="PF06470">
    <property type="entry name" value="SMC_hinge"/>
    <property type="match status" value="1"/>
</dbReference>
<dbReference type="Proteomes" id="UP000027073">
    <property type="component" value="Unassembled WGS sequence"/>
</dbReference>